<evidence type="ECO:0000313" key="4">
    <source>
        <dbReference type="Proteomes" id="UP000002772"/>
    </source>
</evidence>
<dbReference type="GO" id="GO:0003676">
    <property type="term" value="F:nucleic acid binding"/>
    <property type="evidence" value="ECO:0007669"/>
    <property type="project" value="InterPro"/>
</dbReference>
<evidence type="ECO:0000313" key="3">
    <source>
        <dbReference type="EMBL" id="EGN57337.1"/>
    </source>
</evidence>
<dbReference type="Pfam" id="PF02021">
    <property type="entry name" value="UPF0102"/>
    <property type="match status" value="1"/>
</dbReference>
<dbReference type="InterPro" id="IPR011856">
    <property type="entry name" value="tRNA_endonuc-like_dom_sf"/>
</dbReference>
<accession>F8N6V2</accession>
<sequence>MAEHNDYGKWGEELAAEYLKGKGYIIMERDWTFGRSKRDIDIICKSADLTTVVFVEVKARGNDDTQTPEDAVDIKKICHLGLAADEYVKSHDISEEIRFDIIAITGKRNSSNLHINHIEDAFNPLLV</sequence>
<dbReference type="PANTHER" id="PTHR34039:SF1">
    <property type="entry name" value="UPF0102 PROTEIN YRAN"/>
    <property type="match status" value="1"/>
</dbReference>
<dbReference type="HOGENOM" id="CLU_115353_2_1_10"/>
<protein>
    <recommendedName>
        <fullName evidence="2">UPF0102 protein Premu_1934</fullName>
    </recommendedName>
</protein>
<dbReference type="OrthoDB" id="9802516at2"/>
<evidence type="ECO:0000256" key="1">
    <source>
        <dbReference type="ARBA" id="ARBA00006738"/>
    </source>
</evidence>
<gene>
    <name evidence="3" type="ORF">Premu_1934</name>
</gene>
<dbReference type="AlphaFoldDB" id="F8N6V2"/>
<dbReference type="Gene3D" id="3.40.1350.10">
    <property type="match status" value="1"/>
</dbReference>
<name>F8N6V2_9BACT</name>
<dbReference type="InterPro" id="IPR011335">
    <property type="entry name" value="Restrct_endonuc-II-like"/>
</dbReference>
<dbReference type="SUPFAM" id="SSF52980">
    <property type="entry name" value="Restriction endonuclease-like"/>
    <property type="match status" value="1"/>
</dbReference>
<comment type="similarity">
    <text evidence="1 2">Belongs to the UPF0102 family.</text>
</comment>
<dbReference type="HAMAP" id="MF_00048">
    <property type="entry name" value="UPF0102"/>
    <property type="match status" value="1"/>
</dbReference>
<proteinExistence type="inferred from homology"/>
<dbReference type="EMBL" id="GL945017">
    <property type="protein sequence ID" value="EGN57337.1"/>
    <property type="molecule type" value="Genomic_DNA"/>
</dbReference>
<organism evidence="3 4">
    <name type="scientific">Hallella multisaccharivorax DSM 17128</name>
    <dbReference type="NCBI Taxonomy" id="688246"/>
    <lineage>
        <taxon>Bacteria</taxon>
        <taxon>Pseudomonadati</taxon>
        <taxon>Bacteroidota</taxon>
        <taxon>Bacteroidia</taxon>
        <taxon>Bacteroidales</taxon>
        <taxon>Prevotellaceae</taxon>
        <taxon>Hallella</taxon>
    </lineage>
</organism>
<dbReference type="RefSeq" id="WP_007574806.1">
    <property type="nucleotide sequence ID" value="NZ_BPTS01000002.1"/>
</dbReference>
<evidence type="ECO:0000256" key="2">
    <source>
        <dbReference type="HAMAP-Rule" id="MF_00048"/>
    </source>
</evidence>
<dbReference type="PANTHER" id="PTHR34039">
    <property type="entry name" value="UPF0102 PROTEIN YRAN"/>
    <property type="match status" value="1"/>
</dbReference>
<dbReference type="InterPro" id="IPR003509">
    <property type="entry name" value="UPF0102_YraN-like"/>
</dbReference>
<dbReference type="Proteomes" id="UP000002772">
    <property type="component" value="Unassembled WGS sequence"/>
</dbReference>
<dbReference type="STRING" id="688246.Premu_1934"/>
<reference evidence="4" key="1">
    <citation type="journal article" date="2011" name="Stand. Genomic Sci.">
        <title>Non-contiguous finished genome sequence of the opportunistic oral pathogen Prevotella multisaccharivorax type strain (PPPA20).</title>
        <authorList>
            <person name="Pati A."/>
            <person name="Gronow S."/>
            <person name="Lu M."/>
            <person name="Lapidus A."/>
            <person name="Nolan M."/>
            <person name="Lucas S."/>
            <person name="Hammon N."/>
            <person name="Deshpande S."/>
            <person name="Cheng J.F."/>
            <person name="Tapia R."/>
            <person name="Han C."/>
            <person name="Goodwin L."/>
            <person name="Pitluck S."/>
            <person name="Liolios K."/>
            <person name="Pagani I."/>
            <person name="Mavromatis K."/>
            <person name="Mikhailova N."/>
            <person name="Huntemann M."/>
            <person name="Chen A."/>
            <person name="Palaniappan K."/>
            <person name="Land M."/>
            <person name="Hauser L."/>
            <person name="Detter J.C."/>
            <person name="Brambilla E.M."/>
            <person name="Rohde M."/>
            <person name="Goker M."/>
            <person name="Woyke T."/>
            <person name="Bristow J."/>
            <person name="Eisen J.A."/>
            <person name="Markowitz V."/>
            <person name="Hugenholtz P."/>
            <person name="Kyrpides N.C."/>
            <person name="Klenk H.P."/>
            <person name="Ivanova N."/>
        </authorList>
    </citation>
    <scope>NUCLEOTIDE SEQUENCE [LARGE SCALE GENOMIC DNA]</scope>
    <source>
        <strain evidence="4">DSM 17128</strain>
    </source>
</reference>
<keyword evidence="4" id="KW-1185">Reference proteome</keyword>
<dbReference type="CDD" id="cd20736">
    <property type="entry name" value="PoNe_Nuclease"/>
    <property type="match status" value="1"/>
</dbReference>
<dbReference type="eggNOG" id="COG0792">
    <property type="taxonomic scope" value="Bacteria"/>
</dbReference>